<evidence type="ECO:0000256" key="4">
    <source>
        <dbReference type="ARBA" id="ARBA00022723"/>
    </source>
</evidence>
<dbReference type="EMBL" id="JAIZAY010000015">
    <property type="protein sequence ID" value="KAJ8028353.1"/>
    <property type="molecule type" value="Genomic_DNA"/>
</dbReference>
<dbReference type="FunFam" id="1.10.510.10:FF:000052">
    <property type="entry name" value="Tyrosine-protein kinase"/>
    <property type="match status" value="1"/>
</dbReference>
<dbReference type="GO" id="GO:0005524">
    <property type="term" value="F:ATP binding"/>
    <property type="evidence" value="ECO:0007669"/>
    <property type="project" value="UniProtKB-UniRule"/>
</dbReference>
<evidence type="ECO:0000313" key="23">
    <source>
        <dbReference type="Proteomes" id="UP001152320"/>
    </source>
</evidence>
<evidence type="ECO:0000256" key="7">
    <source>
        <dbReference type="ARBA" id="ARBA00022777"/>
    </source>
</evidence>
<dbReference type="InterPro" id="IPR020635">
    <property type="entry name" value="Tyr_kinase_cat_dom"/>
</dbReference>
<keyword evidence="4" id="KW-0479">Metal-binding</keyword>
<dbReference type="InterPro" id="IPR000719">
    <property type="entry name" value="Prot_kinase_dom"/>
</dbReference>
<protein>
    <recommendedName>
        <fullName evidence="17">Tyrosine-protein kinase</fullName>
        <ecNumber evidence="17">2.7.10.2</ecNumber>
    </recommendedName>
</protein>
<evidence type="ECO:0000256" key="2">
    <source>
        <dbReference type="ARBA" id="ARBA00022443"/>
    </source>
</evidence>
<name>A0A9Q1BKI1_HOLLE</name>
<evidence type="ECO:0000256" key="5">
    <source>
        <dbReference type="ARBA" id="ARBA00022741"/>
    </source>
</evidence>
<dbReference type="PROSITE" id="PS00107">
    <property type="entry name" value="PROTEIN_KINASE_ATP"/>
    <property type="match status" value="1"/>
</dbReference>
<comment type="similarity">
    <text evidence="17">Belongs to the protein kinase superfamily. Tyr protein kinase family.</text>
</comment>
<dbReference type="Gene3D" id="1.10.510.10">
    <property type="entry name" value="Transferase(Phosphotransferase) domain 1"/>
    <property type="match status" value="1"/>
</dbReference>
<dbReference type="GO" id="GO:0005737">
    <property type="term" value="C:cytoplasm"/>
    <property type="evidence" value="ECO:0007669"/>
    <property type="project" value="UniProtKB-ARBA"/>
</dbReference>
<dbReference type="InterPro" id="IPR011993">
    <property type="entry name" value="PH-like_dom_sf"/>
</dbReference>
<evidence type="ECO:0000256" key="14">
    <source>
        <dbReference type="PROSITE-ProRule" id="PRU00192"/>
    </source>
</evidence>
<dbReference type="InterPro" id="IPR001452">
    <property type="entry name" value="SH3_domain"/>
</dbReference>
<comment type="caution">
    <text evidence="22">The sequence shown here is derived from an EMBL/GenBank/DDBJ whole genome shotgun (WGS) entry which is preliminary data.</text>
</comment>
<keyword evidence="8" id="KW-0862">Zinc</keyword>
<dbReference type="SUPFAM" id="SSF56112">
    <property type="entry name" value="Protein kinase-like (PK-like)"/>
    <property type="match status" value="1"/>
</dbReference>
<feature type="domain" description="SH2" evidence="18">
    <location>
        <begin position="250"/>
        <end position="347"/>
    </location>
</feature>
<dbReference type="InterPro" id="IPR001849">
    <property type="entry name" value="PH_domain"/>
</dbReference>
<dbReference type="GO" id="GO:0035556">
    <property type="term" value="P:intracellular signal transduction"/>
    <property type="evidence" value="ECO:0007669"/>
    <property type="project" value="InterPro"/>
</dbReference>
<proteinExistence type="inferred from homology"/>
<dbReference type="PROSITE" id="PS50002">
    <property type="entry name" value="SH3"/>
    <property type="match status" value="1"/>
</dbReference>
<dbReference type="Proteomes" id="UP001152320">
    <property type="component" value="Chromosome 15"/>
</dbReference>
<dbReference type="PROSITE" id="PS50001">
    <property type="entry name" value="SH2"/>
    <property type="match status" value="1"/>
</dbReference>
<dbReference type="SUPFAM" id="SSF50729">
    <property type="entry name" value="PH domain-like"/>
    <property type="match status" value="1"/>
</dbReference>
<evidence type="ECO:0000256" key="13">
    <source>
        <dbReference type="PROSITE-ProRule" id="PRU00191"/>
    </source>
</evidence>
<evidence type="ECO:0000256" key="6">
    <source>
        <dbReference type="ARBA" id="ARBA00022771"/>
    </source>
</evidence>
<evidence type="ECO:0000256" key="1">
    <source>
        <dbReference type="ARBA" id="ARBA00001947"/>
    </source>
</evidence>
<keyword evidence="11 17" id="KW-0829">Tyrosine-protein kinase</keyword>
<dbReference type="Pfam" id="PF07714">
    <property type="entry name" value="PK_Tyr_Ser-Thr"/>
    <property type="match status" value="1"/>
</dbReference>
<dbReference type="InterPro" id="IPR017441">
    <property type="entry name" value="Protein_kinase_ATP_BS"/>
</dbReference>
<keyword evidence="10 13" id="KW-0727">SH2 domain</keyword>
<keyword evidence="2 14" id="KW-0728">SH3 domain</keyword>
<keyword evidence="23" id="KW-1185">Reference proteome</keyword>
<dbReference type="SMART" id="SM00252">
    <property type="entry name" value="SH2"/>
    <property type="match status" value="1"/>
</dbReference>
<dbReference type="InterPro" id="IPR001245">
    <property type="entry name" value="Ser-Thr/Tyr_kinase_cat_dom"/>
</dbReference>
<evidence type="ECO:0000256" key="15">
    <source>
        <dbReference type="PROSITE-ProRule" id="PRU00432"/>
    </source>
</evidence>
<evidence type="ECO:0000313" key="22">
    <source>
        <dbReference type="EMBL" id="KAJ8028353.1"/>
    </source>
</evidence>
<keyword evidence="6 15" id="KW-0863">Zinc-finger</keyword>
<dbReference type="GO" id="GO:0004715">
    <property type="term" value="F:non-membrane spanning protein tyrosine kinase activity"/>
    <property type="evidence" value="ECO:0007669"/>
    <property type="project" value="UniProtKB-EC"/>
</dbReference>
<dbReference type="PRINTS" id="PR00401">
    <property type="entry name" value="SH2DOMAIN"/>
</dbReference>
<keyword evidence="3 17" id="KW-0808">Transferase</keyword>
<evidence type="ECO:0000256" key="17">
    <source>
        <dbReference type="RuleBase" id="RU362096"/>
    </source>
</evidence>
<organism evidence="22 23">
    <name type="scientific">Holothuria leucospilota</name>
    <name type="common">Black long sea cucumber</name>
    <name type="synonym">Mertensiothuria leucospilota</name>
    <dbReference type="NCBI Taxonomy" id="206669"/>
    <lineage>
        <taxon>Eukaryota</taxon>
        <taxon>Metazoa</taxon>
        <taxon>Echinodermata</taxon>
        <taxon>Eleutherozoa</taxon>
        <taxon>Echinozoa</taxon>
        <taxon>Holothuroidea</taxon>
        <taxon>Aspidochirotacea</taxon>
        <taxon>Aspidochirotida</taxon>
        <taxon>Holothuriidae</taxon>
        <taxon>Holothuria</taxon>
    </lineage>
</organism>
<evidence type="ECO:0000256" key="8">
    <source>
        <dbReference type="ARBA" id="ARBA00022833"/>
    </source>
</evidence>
<evidence type="ECO:0000256" key="11">
    <source>
        <dbReference type="ARBA" id="ARBA00023137"/>
    </source>
</evidence>
<dbReference type="Pfam" id="PF00779">
    <property type="entry name" value="BTK"/>
    <property type="match status" value="1"/>
</dbReference>
<evidence type="ECO:0000259" key="19">
    <source>
        <dbReference type="PROSITE" id="PS50002"/>
    </source>
</evidence>
<dbReference type="InterPro" id="IPR036028">
    <property type="entry name" value="SH3-like_dom_sf"/>
</dbReference>
<dbReference type="PROSITE" id="PS50011">
    <property type="entry name" value="PROTEIN_KINASE_DOM"/>
    <property type="match status" value="1"/>
</dbReference>
<dbReference type="InterPro" id="IPR050198">
    <property type="entry name" value="Non-receptor_tyrosine_kinases"/>
</dbReference>
<gene>
    <name evidence="22" type="ORF">HOLleu_30560</name>
</gene>
<accession>A0A9Q1BKI1</accession>
<dbReference type="SMART" id="SM00326">
    <property type="entry name" value="SH3"/>
    <property type="match status" value="1"/>
</dbReference>
<dbReference type="InterPro" id="IPR001562">
    <property type="entry name" value="Znf_Btk_motif"/>
</dbReference>
<evidence type="ECO:0000256" key="16">
    <source>
        <dbReference type="PROSITE-ProRule" id="PRU10141"/>
    </source>
</evidence>
<evidence type="ECO:0000259" key="21">
    <source>
        <dbReference type="PROSITE" id="PS50011"/>
    </source>
</evidence>
<dbReference type="InterPro" id="IPR000980">
    <property type="entry name" value="SH2"/>
</dbReference>
<evidence type="ECO:0000259" key="18">
    <source>
        <dbReference type="PROSITE" id="PS50001"/>
    </source>
</evidence>
<comment type="catalytic activity">
    <reaction evidence="12 17">
        <text>L-tyrosyl-[protein] + ATP = O-phospho-L-tyrosyl-[protein] + ADP + H(+)</text>
        <dbReference type="Rhea" id="RHEA:10596"/>
        <dbReference type="Rhea" id="RHEA-COMP:10136"/>
        <dbReference type="Rhea" id="RHEA-COMP:20101"/>
        <dbReference type="ChEBI" id="CHEBI:15378"/>
        <dbReference type="ChEBI" id="CHEBI:30616"/>
        <dbReference type="ChEBI" id="CHEBI:46858"/>
        <dbReference type="ChEBI" id="CHEBI:61978"/>
        <dbReference type="ChEBI" id="CHEBI:456216"/>
        <dbReference type="EC" id="2.7.10.2"/>
    </reaction>
</comment>
<feature type="domain" description="Protein kinase" evidence="21">
    <location>
        <begin position="369"/>
        <end position="634"/>
    </location>
</feature>
<keyword evidence="9 16" id="KW-0067">ATP-binding</keyword>
<feature type="domain" description="SH3" evidence="19">
    <location>
        <begin position="180"/>
        <end position="240"/>
    </location>
</feature>
<dbReference type="InterPro" id="IPR008266">
    <property type="entry name" value="Tyr_kinase_AS"/>
</dbReference>
<dbReference type="PROSITE" id="PS00109">
    <property type="entry name" value="PROTEIN_KINASE_TYR"/>
    <property type="match status" value="1"/>
</dbReference>
<dbReference type="PROSITE" id="PS51113">
    <property type="entry name" value="ZF_BTK"/>
    <property type="match status" value="1"/>
</dbReference>
<dbReference type="Pfam" id="PF00018">
    <property type="entry name" value="SH3_1"/>
    <property type="match status" value="1"/>
</dbReference>
<feature type="binding site" evidence="16">
    <location>
        <position position="398"/>
    </location>
    <ligand>
        <name>ATP</name>
        <dbReference type="ChEBI" id="CHEBI:30616"/>
    </ligand>
</feature>
<keyword evidence="5 16" id="KW-0547">Nucleotide-binding</keyword>
<dbReference type="SMART" id="SM00219">
    <property type="entry name" value="TyrKc"/>
    <property type="match status" value="1"/>
</dbReference>
<dbReference type="AlphaFoldDB" id="A0A9Q1BKI1"/>
<dbReference type="CDD" id="cd11768">
    <property type="entry name" value="SH3_Tec_like"/>
    <property type="match status" value="1"/>
</dbReference>
<dbReference type="InterPro" id="IPR036860">
    <property type="entry name" value="SH2_dom_sf"/>
</dbReference>
<dbReference type="PROSITE" id="PS50003">
    <property type="entry name" value="PH_DOMAIN"/>
    <property type="match status" value="1"/>
</dbReference>
<dbReference type="PRINTS" id="PR00109">
    <property type="entry name" value="TYRKINASE"/>
</dbReference>
<dbReference type="SMART" id="SM00233">
    <property type="entry name" value="PH"/>
    <property type="match status" value="1"/>
</dbReference>
<dbReference type="CDD" id="cd01238">
    <property type="entry name" value="PH_Btk"/>
    <property type="match status" value="1"/>
</dbReference>
<dbReference type="InterPro" id="IPR011009">
    <property type="entry name" value="Kinase-like_dom_sf"/>
</dbReference>
<comment type="cofactor">
    <cofactor evidence="1">
        <name>Zn(2+)</name>
        <dbReference type="ChEBI" id="CHEBI:29105"/>
    </cofactor>
</comment>
<evidence type="ECO:0000256" key="12">
    <source>
        <dbReference type="ARBA" id="ARBA00051245"/>
    </source>
</evidence>
<dbReference type="SMART" id="SM00107">
    <property type="entry name" value="BTK"/>
    <property type="match status" value="1"/>
</dbReference>
<dbReference type="Gene3D" id="3.30.505.10">
    <property type="entry name" value="SH2 domain"/>
    <property type="match status" value="1"/>
</dbReference>
<reference evidence="22" key="1">
    <citation type="submission" date="2021-10" db="EMBL/GenBank/DDBJ databases">
        <title>Tropical sea cucumber genome reveals ecological adaptation and Cuvierian tubules defense mechanism.</title>
        <authorList>
            <person name="Chen T."/>
        </authorList>
    </citation>
    <scope>NUCLEOTIDE SEQUENCE</scope>
    <source>
        <strain evidence="22">Nanhai2018</strain>
        <tissue evidence="22">Muscle</tissue>
    </source>
</reference>
<dbReference type="SUPFAM" id="SSF55550">
    <property type="entry name" value="SH2 domain"/>
    <property type="match status" value="1"/>
</dbReference>
<feature type="domain" description="PH" evidence="20">
    <location>
        <begin position="15"/>
        <end position="124"/>
    </location>
</feature>
<dbReference type="Gene3D" id="2.30.29.30">
    <property type="entry name" value="Pleckstrin-homology domain (PH domain)/Phosphotyrosine-binding domain (PTB)"/>
    <property type="match status" value="1"/>
</dbReference>
<dbReference type="OrthoDB" id="28230at2759"/>
<dbReference type="Gene3D" id="2.30.30.40">
    <property type="entry name" value="SH3 Domains"/>
    <property type="match status" value="1"/>
</dbReference>
<dbReference type="PANTHER" id="PTHR24418">
    <property type="entry name" value="TYROSINE-PROTEIN KINASE"/>
    <property type="match status" value="1"/>
</dbReference>
<evidence type="ECO:0000256" key="3">
    <source>
        <dbReference type="ARBA" id="ARBA00022679"/>
    </source>
</evidence>
<keyword evidence="7 17" id="KW-0418">Kinase</keyword>
<evidence type="ECO:0000256" key="10">
    <source>
        <dbReference type="ARBA" id="ARBA00022999"/>
    </source>
</evidence>
<sequence>MPHKPPISKMAMDNTTVREGWLKKRSINRSRFGRTNYRHRWFILTQRELKYLDNHPQKKGHEKGCIALIDVKVIETVDGNNFDSNYGIQIVYSDSSNGDLTLYFFPENQRDRDAWLEDLRKLCSNNNSLSLKYHAGIWKEGKWTCCSQAHHGAPGCRPTFLKEQLPLPPVPNRPNIPEEAQNFIAVAKYEYNPVEPTDIKLVRGEEYIILDSSRDFWWKARNKHGQEGFIPSNYVEEKTKFNTGLEQFDWFRGSWSRPRAEMELKAENREGCFIVRNSSTPGRYTVSILTKNASHSDDFEVKHYHIKINDDGEYFISQAHTFTDVPSLVQYHSYNAGGLVTRLRTPPGQIPPETAGLGSAKYEISRAELHIFRELGSGQFGVVHLAKHIQLDKFVAVKTMKKDAMSEEEFIQEARNMKEFQHENLVQLYGVCTDSAHPLAIVTEFMSKGCLLFYLRRHADLWEKANVLIHYTQQIASAMKYLESKKFIHRDLAARNCLVGEKNVVKVADFGLTRYVLDDQYTSSGAKFPIKWAPPEVLHYTRFSSKSDVWAFGILMWEVFSGGKTPYPTMSNVEVVSQVTRGGYRMEQPDYCPRPVYKIMRDCWEEKPDDRPSFKILLSRIMHLSNYDETDIMH</sequence>
<dbReference type="EC" id="2.7.10.2" evidence="17"/>
<evidence type="ECO:0000259" key="20">
    <source>
        <dbReference type="PROSITE" id="PS50003"/>
    </source>
</evidence>
<dbReference type="Pfam" id="PF00017">
    <property type="entry name" value="SH2"/>
    <property type="match status" value="1"/>
</dbReference>
<dbReference type="Pfam" id="PF00169">
    <property type="entry name" value="PH"/>
    <property type="match status" value="1"/>
</dbReference>
<dbReference type="GO" id="GO:0008270">
    <property type="term" value="F:zinc ion binding"/>
    <property type="evidence" value="ECO:0007669"/>
    <property type="project" value="UniProtKB-KW"/>
</dbReference>
<dbReference type="SUPFAM" id="SSF50044">
    <property type="entry name" value="SH3-domain"/>
    <property type="match status" value="1"/>
</dbReference>
<evidence type="ECO:0000256" key="9">
    <source>
        <dbReference type="ARBA" id="ARBA00022840"/>
    </source>
</evidence>